<dbReference type="RefSeq" id="WP_154766573.1">
    <property type="nucleotide sequence ID" value="NZ_WLYK01000001.1"/>
</dbReference>
<name>A0A7K1FEJ2_9ACTN</name>
<keyword evidence="2" id="KW-0378">Hydrolase</keyword>
<gene>
    <name evidence="2" type="ORF">GIS00_01020</name>
</gene>
<sequence length="291" mass="31449">MVEPESSEVLVPDGARIATYRWDPVGTPKAVVQIVHGVGEYALRYRPLARALVDAGYVVYAHDHRGHGRTAVSPADFGVLGEDGWGELVADIGRVGATARAAHPDLPSAIVAHSLGSFATQQYLLDHSADVAAVVLSGTAVIDLLEPMMDLDAPMDLSMFNAAFQPQRTDFDWLSRDEAQVDAYIADPLCGFGLDIPGGRAMFVGARQLADPARVAGMRPELPVYVVVGEMDPVNGGMALVDELVRRYRERGLTDVTLVSYPDARHEVFNETNRDEVVAGVIDWLDARLAT</sequence>
<organism evidence="2 3">
    <name type="scientific">Nakamurella alba</name>
    <dbReference type="NCBI Taxonomy" id="2665158"/>
    <lineage>
        <taxon>Bacteria</taxon>
        <taxon>Bacillati</taxon>
        <taxon>Actinomycetota</taxon>
        <taxon>Actinomycetes</taxon>
        <taxon>Nakamurellales</taxon>
        <taxon>Nakamurellaceae</taxon>
        <taxon>Nakamurella</taxon>
    </lineage>
</organism>
<dbReference type="AlphaFoldDB" id="A0A7K1FEJ2"/>
<evidence type="ECO:0000259" key="1">
    <source>
        <dbReference type="Pfam" id="PF12146"/>
    </source>
</evidence>
<dbReference type="SUPFAM" id="SSF53474">
    <property type="entry name" value="alpha/beta-Hydrolases"/>
    <property type="match status" value="1"/>
</dbReference>
<dbReference type="Pfam" id="PF12146">
    <property type="entry name" value="Hydrolase_4"/>
    <property type="match status" value="1"/>
</dbReference>
<evidence type="ECO:0000313" key="2">
    <source>
        <dbReference type="EMBL" id="MTD12525.1"/>
    </source>
</evidence>
<comment type="caution">
    <text evidence="2">The sequence shown here is derived from an EMBL/GenBank/DDBJ whole genome shotgun (WGS) entry which is preliminary data.</text>
</comment>
<evidence type="ECO:0000313" key="3">
    <source>
        <dbReference type="Proteomes" id="UP000460221"/>
    </source>
</evidence>
<dbReference type="PANTHER" id="PTHR11614">
    <property type="entry name" value="PHOSPHOLIPASE-RELATED"/>
    <property type="match status" value="1"/>
</dbReference>
<dbReference type="InterPro" id="IPR029058">
    <property type="entry name" value="AB_hydrolase_fold"/>
</dbReference>
<proteinExistence type="predicted"/>
<protein>
    <submittedName>
        <fullName evidence="2">Alpha/beta fold hydrolase</fullName>
    </submittedName>
</protein>
<reference evidence="2 3" key="1">
    <citation type="submission" date="2019-11" db="EMBL/GenBank/DDBJ databases">
        <authorList>
            <person name="Jiang L.-Q."/>
        </authorList>
    </citation>
    <scope>NUCLEOTIDE SEQUENCE [LARGE SCALE GENOMIC DNA]</scope>
    <source>
        <strain evidence="2 3">YIM 132087</strain>
    </source>
</reference>
<dbReference type="InterPro" id="IPR051044">
    <property type="entry name" value="MAG_DAG_Lipase"/>
</dbReference>
<keyword evidence="3" id="KW-1185">Reference proteome</keyword>
<dbReference type="GO" id="GO:0016787">
    <property type="term" value="F:hydrolase activity"/>
    <property type="evidence" value="ECO:0007669"/>
    <property type="project" value="UniProtKB-KW"/>
</dbReference>
<feature type="domain" description="Serine aminopeptidase S33" evidence="1">
    <location>
        <begin position="27"/>
        <end position="273"/>
    </location>
</feature>
<accession>A0A7K1FEJ2</accession>
<dbReference type="Proteomes" id="UP000460221">
    <property type="component" value="Unassembled WGS sequence"/>
</dbReference>
<dbReference type="Gene3D" id="3.40.50.1820">
    <property type="entry name" value="alpha/beta hydrolase"/>
    <property type="match status" value="1"/>
</dbReference>
<dbReference type="InterPro" id="IPR022742">
    <property type="entry name" value="Hydrolase_4"/>
</dbReference>
<dbReference type="EMBL" id="WLYK01000001">
    <property type="protein sequence ID" value="MTD12525.1"/>
    <property type="molecule type" value="Genomic_DNA"/>
</dbReference>